<protein>
    <submittedName>
        <fullName evidence="2">Gp30-like phage protein</fullName>
    </submittedName>
</protein>
<evidence type="ECO:0000313" key="3">
    <source>
        <dbReference type="Proteomes" id="UP000011971"/>
    </source>
</evidence>
<evidence type="ECO:0000313" key="2">
    <source>
        <dbReference type="EMBL" id="ELT46844.1"/>
    </source>
</evidence>
<accession>M5JT98</accession>
<sequence>MAKIDLKWQVKATGYRKTDVELPQIEPTKAQREELARIYLTVVRVWRVGVREQIFPAYKQALAEQIAIDKLMRDRVGSVETEIEAVDGQAVRAVLSFRGLFRVWATRLQLWHMRRFIQTINYATKVDLSTQMQPVDVQETLDDVLARNVALVRDVSDQARGRIADIVYRGLQNRTPAREVAKQLSEALNLSRDRALRIATDQTQKLSSALDKDRQLQVGMTEFEWRHSGKKHYRPEHLARNGKVYAWNSEVAKKDPPGFAPFCGCKAKGILRLD</sequence>
<dbReference type="Pfam" id="PF04233">
    <property type="entry name" value="Phage_Mu_F"/>
    <property type="match status" value="1"/>
</dbReference>
<dbReference type="EMBL" id="AOGE01000073">
    <property type="protein sequence ID" value="ELT46844.1"/>
    <property type="molecule type" value="Genomic_DNA"/>
</dbReference>
<evidence type="ECO:0000259" key="1">
    <source>
        <dbReference type="Pfam" id="PF04233"/>
    </source>
</evidence>
<dbReference type="PATRIC" id="fig|1234597.4.peg.4674"/>
<dbReference type="InterPro" id="IPR006528">
    <property type="entry name" value="Phage_head_morphogenesis_dom"/>
</dbReference>
<reference evidence="2 3" key="1">
    <citation type="journal article" date="2013" name="Gut Pathog.">
        <title>Draft genome of Ochrobactrum intermedium strain M86 isolated from non-ulcer dyspeptic individual from India.</title>
        <authorList>
            <person name="Kulkarni G."/>
            <person name="Dhotre D."/>
            <person name="Dharne M."/>
            <person name="Shetty S."/>
            <person name="Chowdhury S."/>
            <person name="Misra V."/>
            <person name="Misra S."/>
            <person name="Patole M."/>
            <person name="Shouche Y."/>
        </authorList>
    </citation>
    <scope>NUCLEOTIDE SEQUENCE [LARGE SCALE GENOMIC DNA]</scope>
    <source>
        <strain evidence="2 3">M86</strain>
    </source>
</reference>
<organism evidence="2 3">
    <name type="scientific">Brucella intermedia M86</name>
    <dbReference type="NCBI Taxonomy" id="1234597"/>
    <lineage>
        <taxon>Bacteria</taxon>
        <taxon>Pseudomonadati</taxon>
        <taxon>Pseudomonadota</taxon>
        <taxon>Alphaproteobacteria</taxon>
        <taxon>Hyphomicrobiales</taxon>
        <taxon>Brucellaceae</taxon>
        <taxon>Brucella/Ochrobactrum group</taxon>
        <taxon>Brucella</taxon>
    </lineage>
</organism>
<name>M5JT98_9HYPH</name>
<comment type="caution">
    <text evidence="2">The sequence shown here is derived from an EMBL/GenBank/DDBJ whole genome shotgun (WGS) entry which is preliminary data.</text>
</comment>
<dbReference type="Proteomes" id="UP000011971">
    <property type="component" value="Unassembled WGS sequence"/>
</dbReference>
<dbReference type="RefSeq" id="WP_006473022.1">
    <property type="nucleotide sequence ID" value="NZ_AOGE01000073.1"/>
</dbReference>
<gene>
    <name evidence="2" type="ORF">D584_22696</name>
</gene>
<proteinExistence type="predicted"/>
<feature type="domain" description="Phage head morphogenesis" evidence="1">
    <location>
        <begin position="163"/>
        <end position="267"/>
    </location>
</feature>
<dbReference type="AlphaFoldDB" id="M5JT98"/>
<dbReference type="NCBIfam" id="TIGR01641">
    <property type="entry name" value="phageSPP1_gp7"/>
    <property type="match status" value="1"/>
</dbReference>
<dbReference type="OrthoDB" id="7942447at2"/>